<proteinExistence type="predicted"/>
<dbReference type="GO" id="GO:0016788">
    <property type="term" value="F:hydrolase activity, acting on ester bonds"/>
    <property type="evidence" value="ECO:0007669"/>
    <property type="project" value="UniProtKB-ARBA"/>
</dbReference>
<reference evidence="1" key="1">
    <citation type="submission" date="2022-10" db="EMBL/GenBank/DDBJ databases">
        <authorList>
            <person name="Koch H."/>
        </authorList>
    </citation>
    <scope>NUCLEOTIDE SEQUENCE</scope>
    <source>
        <strain evidence="1">DNF</strain>
    </source>
</reference>
<accession>A0AA86N367</accession>
<organism evidence="1 2">
    <name type="scientific">Nitrospira tepida</name>
    <dbReference type="NCBI Taxonomy" id="2973512"/>
    <lineage>
        <taxon>Bacteria</taxon>
        <taxon>Pseudomonadati</taxon>
        <taxon>Nitrospirota</taxon>
        <taxon>Nitrospiria</taxon>
        <taxon>Nitrospirales</taxon>
        <taxon>Nitrospiraceae</taxon>
        <taxon>Nitrospira</taxon>
    </lineage>
</organism>
<evidence type="ECO:0000313" key="1">
    <source>
        <dbReference type="EMBL" id="CAI4033998.1"/>
    </source>
</evidence>
<dbReference type="EMBL" id="OX365700">
    <property type="protein sequence ID" value="CAI4033998.1"/>
    <property type="molecule type" value="Genomic_DNA"/>
</dbReference>
<sequence>MVKQWASHIALVLSGCCVAFVLAEIGLRVLGVSYPYFYLPDDLTGYAHKPGARGFWHKEGEAYVTINRAGLRDREHSLEKPPGTFRIAVLGDSYTEALQLPMDQTYWARLEQELRGCPALAGRSVEAVNFGVSGYSTAQELLVLRHKVRPYHPDLVLLALFTGNDIRGNSRELDGDSVRPYYAFKDGRLVLDDAFRRSVAFRLQQLPFSSEAFEFSRVLQLIREAKYRLKGALNEAVHQRRMKAEAGPEIDLDATVYLEPTDPLWTEAWTITEALVVLAKRAAEAGGSRFLLVSLSNPDQVHPDLQHREAVARRLGVPDLYYPDRRIQALARREGIASLSLAEPLAAYAAQQGVFLHGFPNAKLGDGHWNATAHRLAGDLISERICAMLQSHNVGV</sequence>
<evidence type="ECO:0000313" key="2">
    <source>
        <dbReference type="Proteomes" id="UP001179121"/>
    </source>
</evidence>
<keyword evidence="1" id="KW-0378">Hydrolase</keyword>
<gene>
    <name evidence="1" type="ORF">DNFV4_04440</name>
</gene>
<dbReference type="AlphaFoldDB" id="A0AA86N367"/>
<dbReference type="InterPro" id="IPR036514">
    <property type="entry name" value="SGNH_hydro_sf"/>
</dbReference>
<keyword evidence="2" id="KW-1185">Reference proteome</keyword>
<dbReference type="SUPFAM" id="SSF52266">
    <property type="entry name" value="SGNH hydrolase"/>
    <property type="match status" value="1"/>
</dbReference>
<protein>
    <submittedName>
        <fullName evidence="1">SGNH/GDSL hydrolase family protein</fullName>
    </submittedName>
</protein>
<dbReference type="KEGG" id="nti:DNFV4_04440"/>
<name>A0AA86N367_9BACT</name>
<dbReference type="RefSeq" id="WP_289271419.1">
    <property type="nucleotide sequence ID" value="NZ_OX365700.1"/>
</dbReference>
<dbReference type="PROSITE" id="PS51257">
    <property type="entry name" value="PROKAR_LIPOPROTEIN"/>
    <property type="match status" value="1"/>
</dbReference>
<dbReference type="Gene3D" id="3.40.50.1110">
    <property type="entry name" value="SGNH hydrolase"/>
    <property type="match status" value="1"/>
</dbReference>
<dbReference type="Proteomes" id="UP001179121">
    <property type="component" value="Chromosome"/>
</dbReference>